<dbReference type="Gene3D" id="3.40.50.1820">
    <property type="entry name" value="alpha/beta hydrolase"/>
    <property type="match status" value="1"/>
</dbReference>
<dbReference type="Proteomes" id="UP001458880">
    <property type="component" value="Unassembled WGS sequence"/>
</dbReference>
<evidence type="ECO:0000259" key="6">
    <source>
        <dbReference type="Pfam" id="PF00151"/>
    </source>
</evidence>
<evidence type="ECO:0000256" key="3">
    <source>
        <dbReference type="ARBA" id="ARBA00022525"/>
    </source>
</evidence>
<comment type="similarity">
    <text evidence="2 4">Belongs to the AB hydrolase superfamily. Lipase family.</text>
</comment>
<dbReference type="InterPro" id="IPR000734">
    <property type="entry name" value="TAG_lipase"/>
</dbReference>
<dbReference type="PANTHER" id="PTHR11610:SF173">
    <property type="entry name" value="LIPASE DOMAIN-CONTAINING PROTEIN-RELATED"/>
    <property type="match status" value="1"/>
</dbReference>
<evidence type="ECO:0000256" key="4">
    <source>
        <dbReference type="RuleBase" id="RU004262"/>
    </source>
</evidence>
<comment type="subcellular location">
    <subcellularLocation>
        <location evidence="1">Secreted</location>
    </subcellularLocation>
</comment>
<organism evidence="7 8">
    <name type="scientific">Popillia japonica</name>
    <name type="common">Japanese beetle</name>
    <dbReference type="NCBI Taxonomy" id="7064"/>
    <lineage>
        <taxon>Eukaryota</taxon>
        <taxon>Metazoa</taxon>
        <taxon>Ecdysozoa</taxon>
        <taxon>Arthropoda</taxon>
        <taxon>Hexapoda</taxon>
        <taxon>Insecta</taxon>
        <taxon>Pterygota</taxon>
        <taxon>Neoptera</taxon>
        <taxon>Endopterygota</taxon>
        <taxon>Coleoptera</taxon>
        <taxon>Polyphaga</taxon>
        <taxon>Scarabaeiformia</taxon>
        <taxon>Scarabaeidae</taxon>
        <taxon>Rutelinae</taxon>
        <taxon>Popillia</taxon>
    </lineage>
</organism>
<dbReference type="GO" id="GO:0005615">
    <property type="term" value="C:extracellular space"/>
    <property type="evidence" value="ECO:0007669"/>
    <property type="project" value="TreeGrafter"/>
</dbReference>
<reference evidence="7 8" key="1">
    <citation type="journal article" date="2024" name="BMC Genomics">
        <title>De novo assembly and annotation of Popillia japonica's genome with initial clues to its potential as an invasive pest.</title>
        <authorList>
            <person name="Cucini C."/>
            <person name="Boschi S."/>
            <person name="Funari R."/>
            <person name="Cardaioli E."/>
            <person name="Iannotti N."/>
            <person name="Marturano G."/>
            <person name="Paoli F."/>
            <person name="Bruttini M."/>
            <person name="Carapelli A."/>
            <person name="Frati F."/>
            <person name="Nardi F."/>
        </authorList>
    </citation>
    <scope>NUCLEOTIDE SEQUENCE [LARGE SCALE GENOMIC DNA]</scope>
    <source>
        <strain evidence="7">DMR45628</strain>
    </source>
</reference>
<protein>
    <submittedName>
        <fullName evidence="7">Lipase</fullName>
    </submittedName>
</protein>
<dbReference type="GO" id="GO:0016298">
    <property type="term" value="F:lipase activity"/>
    <property type="evidence" value="ECO:0007669"/>
    <property type="project" value="InterPro"/>
</dbReference>
<dbReference type="Pfam" id="PF00151">
    <property type="entry name" value="Lipase"/>
    <property type="match status" value="1"/>
</dbReference>
<dbReference type="GO" id="GO:0016042">
    <property type="term" value="P:lipid catabolic process"/>
    <property type="evidence" value="ECO:0007669"/>
    <property type="project" value="TreeGrafter"/>
</dbReference>
<evidence type="ECO:0000313" key="8">
    <source>
        <dbReference type="Proteomes" id="UP001458880"/>
    </source>
</evidence>
<dbReference type="PRINTS" id="PR00821">
    <property type="entry name" value="TAGLIPASE"/>
</dbReference>
<dbReference type="GO" id="GO:0017171">
    <property type="term" value="F:serine hydrolase activity"/>
    <property type="evidence" value="ECO:0007669"/>
    <property type="project" value="TreeGrafter"/>
</dbReference>
<dbReference type="InterPro" id="IPR013818">
    <property type="entry name" value="Lipase"/>
</dbReference>
<accession>A0AAW1JH98</accession>
<evidence type="ECO:0000256" key="5">
    <source>
        <dbReference type="SAM" id="SignalP"/>
    </source>
</evidence>
<dbReference type="InterPro" id="IPR029058">
    <property type="entry name" value="AB_hydrolase_fold"/>
</dbReference>
<feature type="chain" id="PRO_5043743831" evidence="5">
    <location>
        <begin position="19"/>
        <end position="280"/>
    </location>
</feature>
<feature type="signal peptide" evidence="5">
    <location>
        <begin position="1"/>
        <end position="18"/>
    </location>
</feature>
<proteinExistence type="inferred from homology"/>
<feature type="domain" description="Lipase" evidence="6">
    <location>
        <begin position="69"/>
        <end position="228"/>
    </location>
</feature>
<gene>
    <name evidence="7" type="ORF">QE152_g29662</name>
</gene>
<dbReference type="PANTHER" id="PTHR11610">
    <property type="entry name" value="LIPASE"/>
    <property type="match status" value="1"/>
</dbReference>
<evidence type="ECO:0000313" key="7">
    <source>
        <dbReference type="EMBL" id="KAK9702904.1"/>
    </source>
</evidence>
<keyword evidence="8" id="KW-1185">Reference proteome</keyword>
<dbReference type="SUPFAM" id="SSF53474">
    <property type="entry name" value="alpha/beta-Hydrolases"/>
    <property type="match status" value="1"/>
</dbReference>
<evidence type="ECO:0000256" key="2">
    <source>
        <dbReference type="ARBA" id="ARBA00010701"/>
    </source>
</evidence>
<keyword evidence="5" id="KW-0732">Signal</keyword>
<dbReference type="AlphaFoldDB" id="A0AAW1JH98"/>
<dbReference type="EMBL" id="JASPKY010000380">
    <property type="protein sequence ID" value="KAK9702904.1"/>
    <property type="molecule type" value="Genomic_DNA"/>
</dbReference>
<evidence type="ECO:0000256" key="1">
    <source>
        <dbReference type="ARBA" id="ARBA00004613"/>
    </source>
</evidence>
<keyword evidence="3" id="KW-0964">Secreted</keyword>
<comment type="caution">
    <text evidence="7">The sequence shown here is derived from an EMBL/GenBank/DDBJ whole genome shotgun (WGS) entry which is preliminary data.</text>
</comment>
<sequence length="280" mass="31684">MTIFQYFLLVCWILTINAAENSILEILQTNLISPFSEEIKPIVKAHVYKRIYFIMFNEYFPYGKKFQLNENQNISMDFNKTMKIIIHGWMNDRNTAMPRALRTEYEKLEQFNILVVDWSEISQTILYPLPANGTTTVGECVCDMLMQIYNSSFNKEPDIHIIGFSLGAHVAAFAGRKLMQRNFTVNRITGLDPAKPLIENGLSSSDAKFVDVIHTSSGTYGKKEPMGHILSKRRMGSTIDVIHTSSGTYGKKEPMGHILSKRRMGSTTGLLASSISAFSM</sequence>
<name>A0AAW1JH98_POPJA</name>